<evidence type="ECO:0000256" key="2">
    <source>
        <dbReference type="SAM" id="Phobius"/>
    </source>
</evidence>
<dbReference type="RefSeq" id="WP_274051026.1">
    <property type="nucleotide sequence ID" value="NZ_CP059693.1"/>
</dbReference>
<organism evidence="3 4">
    <name type="scientific">Thalassomonas haliotis</name>
    <dbReference type="NCBI Taxonomy" id="485448"/>
    <lineage>
        <taxon>Bacteria</taxon>
        <taxon>Pseudomonadati</taxon>
        <taxon>Pseudomonadota</taxon>
        <taxon>Gammaproteobacteria</taxon>
        <taxon>Alteromonadales</taxon>
        <taxon>Colwelliaceae</taxon>
        <taxon>Thalassomonas</taxon>
    </lineage>
</organism>
<evidence type="ECO:0000313" key="4">
    <source>
        <dbReference type="Proteomes" id="UP001215231"/>
    </source>
</evidence>
<evidence type="ECO:0000256" key="1">
    <source>
        <dbReference type="SAM" id="Coils"/>
    </source>
</evidence>
<evidence type="ECO:0000313" key="3">
    <source>
        <dbReference type="EMBL" id="WDE10959.1"/>
    </source>
</evidence>
<feature type="transmembrane region" description="Helical" evidence="2">
    <location>
        <begin position="20"/>
        <end position="39"/>
    </location>
</feature>
<keyword evidence="4" id="KW-1185">Reference proteome</keyword>
<protein>
    <recommendedName>
        <fullName evidence="5">MSHA biogenesis protein MshJ</fullName>
    </recommendedName>
</protein>
<keyword evidence="1" id="KW-0175">Coiled coil</keyword>
<proteinExistence type="predicted"/>
<evidence type="ECO:0008006" key="5">
    <source>
        <dbReference type="Google" id="ProtNLM"/>
    </source>
</evidence>
<dbReference type="EMBL" id="CP059693">
    <property type="protein sequence ID" value="WDE10959.1"/>
    <property type="molecule type" value="Genomic_DNA"/>
</dbReference>
<name>A0ABY7VCV5_9GAMM</name>
<keyword evidence="2" id="KW-0812">Transmembrane</keyword>
<gene>
    <name evidence="3" type="ORF">H3N35_22375</name>
</gene>
<reference evidence="3 4" key="1">
    <citation type="journal article" date="2022" name="Mar. Drugs">
        <title>Bioassay-Guided Fractionation Leads to the Detection of Cholic Acid Generated by the Rare Thalassomonas sp.</title>
        <authorList>
            <person name="Pheiffer F."/>
            <person name="Schneider Y.K."/>
            <person name="Hansen E.H."/>
            <person name="Andersen J.H."/>
            <person name="Isaksson J."/>
            <person name="Busche T."/>
            <person name="R C."/>
            <person name="Kalinowski J."/>
            <person name="Zyl L.V."/>
            <person name="Trindade M."/>
        </authorList>
    </citation>
    <scope>NUCLEOTIDE SEQUENCE [LARGE SCALE GENOMIC DNA]</scope>
    <source>
        <strain evidence="3 4">A5K-61T</strain>
    </source>
</reference>
<sequence length="247" mass="28158">MQQWQELSEKFLSLSPREQLLILLTGTVLIVFTFFTLAIDNNLVAARNLQQQKQQLASSNKGLAQSVTGLQQALKRDPNVALKLQLEQYEQELLAADQQLLALTSDLIDPVEMRYALIDLLAMQPEIKLLSFELLPPAELISAPPTQELAGQEPATPALTTELNSKQANAVEVKNDVGLKAMTLYRHGIKLRLRGRYFQLRDYLAQMENLSWRFFWQDFDYRLVEYPSSELEVEIYSLSTKRAFLGV</sequence>
<dbReference type="Proteomes" id="UP001215231">
    <property type="component" value="Chromosome"/>
</dbReference>
<feature type="coiled-coil region" evidence="1">
    <location>
        <begin position="46"/>
        <end position="106"/>
    </location>
</feature>
<accession>A0ABY7VCV5</accession>
<keyword evidence="2" id="KW-0472">Membrane</keyword>
<keyword evidence="2" id="KW-1133">Transmembrane helix</keyword>